<name>A0A0G2IDQ0_9EURO</name>
<feature type="transmembrane region" description="Helical" evidence="2">
    <location>
        <begin position="159"/>
        <end position="182"/>
    </location>
</feature>
<organism evidence="3 4">
    <name type="scientific">[Emmonsia] crescens</name>
    <dbReference type="NCBI Taxonomy" id="73230"/>
    <lineage>
        <taxon>Eukaryota</taxon>
        <taxon>Fungi</taxon>
        <taxon>Dikarya</taxon>
        <taxon>Ascomycota</taxon>
        <taxon>Pezizomycotina</taxon>
        <taxon>Eurotiomycetes</taxon>
        <taxon>Eurotiomycetidae</taxon>
        <taxon>Onygenales</taxon>
        <taxon>Ajellomycetaceae</taxon>
        <taxon>Emergomyces</taxon>
    </lineage>
</organism>
<protein>
    <submittedName>
        <fullName evidence="3">Uncharacterized protein</fullName>
    </submittedName>
</protein>
<dbReference type="AlphaFoldDB" id="A0A0G2IDQ0"/>
<accession>A0A0G2IDQ0</accession>
<evidence type="ECO:0000313" key="3">
    <source>
        <dbReference type="EMBL" id="KKZ68693.1"/>
    </source>
</evidence>
<feature type="transmembrane region" description="Helical" evidence="2">
    <location>
        <begin position="62"/>
        <end position="83"/>
    </location>
</feature>
<feature type="transmembrane region" description="Helical" evidence="2">
    <location>
        <begin position="125"/>
        <end position="147"/>
    </location>
</feature>
<sequence>MSDSQDGNEPPHRAVWLNSTEFKQDMKMCTKGRLDHRLRHSSNIRYAEEYYKQPVRKEWARLGLLFWLPVVLHVIGACTSDIFLKGVQQRDVAGLTFILLGMLVTYFSLWYQWEDRYRPCLRAKIFHSIGSLVAAGLNAVLAAYNLGTAKGKLGSDPRVAVSVMAMAIVGLFAPAGSLRLLLKGVAGNLDKTTWADYLDLVWGNNLGGSIAWESLPDGERAWAQSKREEYLVRICRELRGIAYTPTPAFPHPIPSPLPPPSPLALPSPLAPAPVPAPPVSGSSSASSKSSGGVAPRRSSRRRKQTEFYGRSSPGPVAKMTLNKNCTGGGVDSCLHHNLIFSTFDQYIPT</sequence>
<evidence type="ECO:0000313" key="4">
    <source>
        <dbReference type="Proteomes" id="UP000034164"/>
    </source>
</evidence>
<keyword evidence="2" id="KW-1133">Transmembrane helix</keyword>
<gene>
    <name evidence="3" type="ORF">EMCG_05728</name>
</gene>
<dbReference type="VEuPathDB" id="FungiDB:EMCG_05728"/>
<keyword evidence="2" id="KW-0812">Transmembrane</keyword>
<reference evidence="4" key="1">
    <citation type="journal article" date="2015" name="PLoS Genet.">
        <title>The dynamic genome and transcriptome of the human fungal pathogen Blastomyces and close relative Emmonsia.</title>
        <authorList>
            <person name="Munoz J.F."/>
            <person name="Gauthier G.M."/>
            <person name="Desjardins C.A."/>
            <person name="Gallo J.E."/>
            <person name="Holder J."/>
            <person name="Sullivan T.D."/>
            <person name="Marty A.J."/>
            <person name="Carmen J.C."/>
            <person name="Chen Z."/>
            <person name="Ding L."/>
            <person name="Gujja S."/>
            <person name="Magrini V."/>
            <person name="Misas E."/>
            <person name="Mitreva M."/>
            <person name="Priest M."/>
            <person name="Saif S."/>
            <person name="Whiston E.A."/>
            <person name="Young S."/>
            <person name="Zeng Q."/>
            <person name="Goldman W.E."/>
            <person name="Mardis E.R."/>
            <person name="Taylor J.W."/>
            <person name="McEwen J.G."/>
            <person name="Clay O.K."/>
            <person name="Klein B.S."/>
            <person name="Cuomo C.A."/>
        </authorList>
    </citation>
    <scope>NUCLEOTIDE SEQUENCE [LARGE SCALE GENOMIC DNA]</scope>
    <source>
        <strain evidence="4">UAMH 3008</strain>
    </source>
</reference>
<dbReference type="EMBL" id="LCZI01000070">
    <property type="protein sequence ID" value="KKZ68693.1"/>
    <property type="molecule type" value="Genomic_DNA"/>
</dbReference>
<evidence type="ECO:0000256" key="1">
    <source>
        <dbReference type="SAM" id="MobiDB-lite"/>
    </source>
</evidence>
<proteinExistence type="predicted"/>
<feature type="region of interest" description="Disordered" evidence="1">
    <location>
        <begin position="260"/>
        <end position="317"/>
    </location>
</feature>
<feature type="compositionally biased region" description="Low complexity" evidence="1">
    <location>
        <begin position="279"/>
        <end position="295"/>
    </location>
</feature>
<comment type="caution">
    <text evidence="3">The sequence shown here is derived from an EMBL/GenBank/DDBJ whole genome shotgun (WGS) entry which is preliminary data.</text>
</comment>
<keyword evidence="2" id="KW-0472">Membrane</keyword>
<feature type="transmembrane region" description="Helical" evidence="2">
    <location>
        <begin position="95"/>
        <end position="113"/>
    </location>
</feature>
<dbReference type="OrthoDB" id="4187946at2759"/>
<evidence type="ECO:0000256" key="2">
    <source>
        <dbReference type="SAM" id="Phobius"/>
    </source>
</evidence>
<dbReference type="Proteomes" id="UP000034164">
    <property type="component" value="Unassembled WGS sequence"/>
</dbReference>
<feature type="compositionally biased region" description="Pro residues" evidence="1">
    <location>
        <begin position="260"/>
        <end position="278"/>
    </location>
</feature>